<evidence type="ECO:0000256" key="3">
    <source>
        <dbReference type="RuleBase" id="RU003476"/>
    </source>
</evidence>
<dbReference type="Proteomes" id="UP001418637">
    <property type="component" value="Unassembled WGS sequence"/>
</dbReference>
<keyword evidence="2 3" id="KW-0378">Hydrolase</keyword>
<dbReference type="InterPro" id="IPR020476">
    <property type="entry name" value="Nudix_hydrolase"/>
</dbReference>
<comment type="similarity">
    <text evidence="3">Belongs to the Nudix hydrolase family.</text>
</comment>
<evidence type="ECO:0000256" key="1">
    <source>
        <dbReference type="ARBA" id="ARBA00001946"/>
    </source>
</evidence>
<dbReference type="PROSITE" id="PS51462">
    <property type="entry name" value="NUDIX"/>
    <property type="match status" value="1"/>
</dbReference>
<reference evidence="5 6" key="1">
    <citation type="submission" date="2024-04" db="EMBL/GenBank/DDBJ databases">
        <title>A novel species isolated from cricket.</title>
        <authorList>
            <person name="Wang H.-C."/>
        </authorList>
    </citation>
    <scope>NUCLEOTIDE SEQUENCE [LARGE SCALE GENOMIC DNA]</scope>
    <source>
        <strain evidence="5 6">WL0021</strain>
    </source>
</reference>
<dbReference type="PROSITE" id="PS00893">
    <property type="entry name" value="NUDIX_BOX"/>
    <property type="match status" value="1"/>
</dbReference>
<keyword evidence="6" id="KW-1185">Reference proteome</keyword>
<dbReference type="PANTHER" id="PTHR43736:SF1">
    <property type="entry name" value="DIHYDRONEOPTERIN TRIPHOSPHATE DIPHOSPHATASE"/>
    <property type="match status" value="1"/>
</dbReference>
<evidence type="ECO:0000259" key="4">
    <source>
        <dbReference type="PROSITE" id="PS51462"/>
    </source>
</evidence>
<dbReference type="GO" id="GO:0016787">
    <property type="term" value="F:hydrolase activity"/>
    <property type="evidence" value="ECO:0007669"/>
    <property type="project" value="UniProtKB-KW"/>
</dbReference>
<evidence type="ECO:0000313" key="6">
    <source>
        <dbReference type="Proteomes" id="UP001418637"/>
    </source>
</evidence>
<sequence length="162" mass="17667">MSNSNHNERRIPKRPYLAASVAVYRDGKFLLASRGKPPFEDIFSLPGGMVEVGENLSQAACRELGEEVGVICQQPVLVCPLEIINHTSDGRISDHVVIMVHAAYWQSGEAVTGPEAKKVIWASLEELDNLPTTPHLKEALEKAEILLTGHDNPEGSANEKSS</sequence>
<dbReference type="SUPFAM" id="SSF55811">
    <property type="entry name" value="Nudix"/>
    <property type="match status" value="1"/>
</dbReference>
<comment type="caution">
    <text evidence="5">The sequence shown here is derived from an EMBL/GenBank/DDBJ whole genome shotgun (WGS) entry which is preliminary data.</text>
</comment>
<feature type="domain" description="Nudix hydrolase" evidence="4">
    <location>
        <begin position="14"/>
        <end position="144"/>
    </location>
</feature>
<evidence type="ECO:0000256" key="2">
    <source>
        <dbReference type="ARBA" id="ARBA00022801"/>
    </source>
</evidence>
<gene>
    <name evidence="5" type="ORF">WJT86_04210</name>
</gene>
<dbReference type="Gene3D" id="3.90.79.10">
    <property type="entry name" value="Nucleoside Triphosphate Pyrophosphohydrolase"/>
    <property type="match status" value="1"/>
</dbReference>
<dbReference type="CDD" id="cd04673">
    <property type="entry name" value="NUDIX_ADPRase"/>
    <property type="match status" value="1"/>
</dbReference>
<dbReference type="InterPro" id="IPR000086">
    <property type="entry name" value="NUDIX_hydrolase_dom"/>
</dbReference>
<comment type="cofactor">
    <cofactor evidence="1">
        <name>Mg(2+)</name>
        <dbReference type="ChEBI" id="CHEBI:18420"/>
    </cofactor>
</comment>
<proteinExistence type="inferred from homology"/>
<name>A0ABV0BHX9_9HYPH</name>
<organism evidence="5 6">
    <name type="scientific">Hohaiivirga grylli</name>
    <dbReference type="NCBI Taxonomy" id="3133970"/>
    <lineage>
        <taxon>Bacteria</taxon>
        <taxon>Pseudomonadati</taxon>
        <taxon>Pseudomonadota</taxon>
        <taxon>Alphaproteobacteria</taxon>
        <taxon>Hyphomicrobiales</taxon>
        <taxon>Methylobacteriaceae</taxon>
        <taxon>Hohaiivirga</taxon>
    </lineage>
</organism>
<dbReference type="InterPro" id="IPR015797">
    <property type="entry name" value="NUDIX_hydrolase-like_dom_sf"/>
</dbReference>
<dbReference type="PANTHER" id="PTHR43736">
    <property type="entry name" value="ADP-RIBOSE PYROPHOSPHATASE"/>
    <property type="match status" value="1"/>
</dbReference>
<dbReference type="PRINTS" id="PR00502">
    <property type="entry name" value="NUDIXFAMILY"/>
</dbReference>
<dbReference type="Pfam" id="PF00293">
    <property type="entry name" value="NUDIX"/>
    <property type="match status" value="1"/>
</dbReference>
<dbReference type="RefSeq" id="WP_346336228.1">
    <property type="nucleotide sequence ID" value="NZ_JBBYXI010000001.1"/>
</dbReference>
<accession>A0ABV0BHX9</accession>
<evidence type="ECO:0000313" key="5">
    <source>
        <dbReference type="EMBL" id="MEN3930265.1"/>
    </source>
</evidence>
<protein>
    <submittedName>
        <fullName evidence="5">NUDIX hydrolase</fullName>
    </submittedName>
</protein>
<dbReference type="InterPro" id="IPR020084">
    <property type="entry name" value="NUDIX_hydrolase_CS"/>
</dbReference>
<dbReference type="EMBL" id="JBBYXI010000001">
    <property type="protein sequence ID" value="MEN3930265.1"/>
    <property type="molecule type" value="Genomic_DNA"/>
</dbReference>